<sequence length="90" mass="9300">MVISRVSWAAFRMPSFQQVMHGGVVSTQPGDDFELAVMHHGWWFGGVGGCGLGGQRCREVVAGGGLGQHGDGPIGERASGASARSAMVDS</sequence>
<comment type="caution">
    <text evidence="2">The sequence shown here is derived from an EMBL/GenBank/DDBJ whole genome shotgun (WGS) entry which is preliminary data.</text>
</comment>
<dbReference type="EMBL" id="SMKO01000040">
    <property type="protein sequence ID" value="TDD05248.1"/>
    <property type="molecule type" value="Genomic_DNA"/>
</dbReference>
<accession>A0A4R4VHW6</accession>
<feature type="compositionally biased region" description="Low complexity" evidence="1">
    <location>
        <begin position="77"/>
        <end position="90"/>
    </location>
</feature>
<protein>
    <submittedName>
        <fullName evidence="2">Uncharacterized protein</fullName>
    </submittedName>
</protein>
<organism evidence="2 3">
    <name type="scientific">Nonomuraea deserti</name>
    <dbReference type="NCBI Taxonomy" id="1848322"/>
    <lineage>
        <taxon>Bacteria</taxon>
        <taxon>Bacillati</taxon>
        <taxon>Actinomycetota</taxon>
        <taxon>Actinomycetes</taxon>
        <taxon>Streptosporangiales</taxon>
        <taxon>Streptosporangiaceae</taxon>
        <taxon>Nonomuraea</taxon>
    </lineage>
</organism>
<evidence type="ECO:0000256" key="1">
    <source>
        <dbReference type="SAM" id="MobiDB-lite"/>
    </source>
</evidence>
<dbReference type="AlphaFoldDB" id="A0A4R4VHW6"/>
<name>A0A4R4VHW6_9ACTN</name>
<evidence type="ECO:0000313" key="2">
    <source>
        <dbReference type="EMBL" id="TDD05248.1"/>
    </source>
</evidence>
<keyword evidence="3" id="KW-1185">Reference proteome</keyword>
<dbReference type="RefSeq" id="WP_132596266.1">
    <property type="nucleotide sequence ID" value="NZ_SMKO01000040.1"/>
</dbReference>
<feature type="region of interest" description="Disordered" evidence="1">
    <location>
        <begin position="65"/>
        <end position="90"/>
    </location>
</feature>
<dbReference type="Proteomes" id="UP000295258">
    <property type="component" value="Unassembled WGS sequence"/>
</dbReference>
<reference evidence="2 3" key="1">
    <citation type="submission" date="2019-03" db="EMBL/GenBank/DDBJ databases">
        <title>Draft genome sequences of novel Actinobacteria.</title>
        <authorList>
            <person name="Sahin N."/>
            <person name="Ay H."/>
            <person name="Saygin H."/>
        </authorList>
    </citation>
    <scope>NUCLEOTIDE SEQUENCE [LARGE SCALE GENOMIC DNA]</scope>
    <source>
        <strain evidence="2 3">KC310</strain>
    </source>
</reference>
<proteinExistence type="predicted"/>
<gene>
    <name evidence="2" type="ORF">E1292_17465</name>
</gene>
<evidence type="ECO:0000313" key="3">
    <source>
        <dbReference type="Proteomes" id="UP000295258"/>
    </source>
</evidence>